<comment type="subcellular location">
    <subcellularLocation>
        <location evidence="1">Membrane</location>
        <topology evidence="1">Multi-pass membrane protein</topology>
    </subcellularLocation>
</comment>
<dbReference type="OrthoDB" id="9811036at2"/>
<feature type="transmembrane region" description="Helical" evidence="6">
    <location>
        <begin position="378"/>
        <end position="398"/>
    </location>
</feature>
<evidence type="ECO:0000313" key="11">
    <source>
        <dbReference type="Proteomes" id="UP000077552"/>
    </source>
</evidence>
<dbReference type="GO" id="GO:0015035">
    <property type="term" value="F:protein-disulfide reductase activity"/>
    <property type="evidence" value="ECO:0007669"/>
    <property type="project" value="TreeGrafter"/>
</dbReference>
<dbReference type="STRING" id="1385699.A7A78_05690"/>
<feature type="transmembrane region" description="Helical" evidence="6">
    <location>
        <begin position="485"/>
        <end position="503"/>
    </location>
</feature>
<dbReference type="InterPro" id="IPR036249">
    <property type="entry name" value="Thioredoxin-like_sf"/>
</dbReference>
<keyword evidence="11" id="KW-1185">Reference proteome</keyword>
<name>A0A1A9LAM3_9FLAO</name>
<dbReference type="GO" id="GO:0045454">
    <property type="term" value="P:cell redox homeostasis"/>
    <property type="evidence" value="ECO:0007669"/>
    <property type="project" value="TreeGrafter"/>
</dbReference>
<keyword evidence="4 6" id="KW-1133">Transmembrane helix</keyword>
<feature type="transmembrane region" description="Helical" evidence="6">
    <location>
        <begin position="218"/>
        <end position="242"/>
    </location>
</feature>
<evidence type="ECO:0000313" key="10">
    <source>
        <dbReference type="EMBL" id="OAD90409.1"/>
    </source>
</evidence>
<evidence type="ECO:0000256" key="3">
    <source>
        <dbReference type="ARBA" id="ARBA00022748"/>
    </source>
</evidence>
<dbReference type="Gene3D" id="2.60.40.1250">
    <property type="entry name" value="Thiol:disulfide interchange protein DsbD, N-terminal domain"/>
    <property type="match status" value="1"/>
</dbReference>
<evidence type="ECO:0000259" key="9">
    <source>
        <dbReference type="Pfam" id="PF11412"/>
    </source>
</evidence>
<dbReference type="RefSeq" id="WP_068762727.1">
    <property type="nucleotide sequence ID" value="NZ_LXIE01000045.1"/>
</dbReference>
<feature type="domain" description="Cytochrome C biogenesis protein transmembrane" evidence="8">
    <location>
        <begin position="219"/>
        <end position="432"/>
    </location>
</feature>
<dbReference type="Gene3D" id="3.40.30.10">
    <property type="entry name" value="Glutaredoxin"/>
    <property type="match status" value="1"/>
</dbReference>
<dbReference type="GO" id="GO:0016020">
    <property type="term" value="C:membrane"/>
    <property type="evidence" value="ECO:0007669"/>
    <property type="project" value="UniProtKB-SubCell"/>
</dbReference>
<dbReference type="AlphaFoldDB" id="A0A1A9LAM3"/>
<evidence type="ECO:0000256" key="7">
    <source>
        <dbReference type="SAM" id="SignalP"/>
    </source>
</evidence>
<evidence type="ECO:0000256" key="5">
    <source>
        <dbReference type="ARBA" id="ARBA00023136"/>
    </source>
</evidence>
<feature type="transmembrane region" description="Helical" evidence="6">
    <location>
        <begin position="447"/>
        <end position="464"/>
    </location>
</feature>
<reference evidence="10 11" key="1">
    <citation type="submission" date="2016-05" db="EMBL/GenBank/DDBJ databases">
        <title>Genome sequencing of Vitellibacter soesokkakensis RSSK-12.</title>
        <authorList>
            <person name="Thevarajoo S."/>
            <person name="Selvaratnam C."/>
            <person name="Goh K.M."/>
            <person name="Chan K.-G."/>
            <person name="Chong C.S."/>
        </authorList>
    </citation>
    <scope>NUCLEOTIDE SEQUENCE [LARGE SCALE GENOMIC DNA]</scope>
    <source>
        <strain evidence="10 11">RSSK-12</strain>
    </source>
</reference>
<organism evidence="10 11">
    <name type="scientific">Aequorivita soesokkakensis</name>
    <dbReference type="NCBI Taxonomy" id="1385699"/>
    <lineage>
        <taxon>Bacteria</taxon>
        <taxon>Pseudomonadati</taxon>
        <taxon>Bacteroidota</taxon>
        <taxon>Flavobacteriia</taxon>
        <taxon>Flavobacteriales</taxon>
        <taxon>Flavobacteriaceae</taxon>
        <taxon>Aequorivita</taxon>
    </lineage>
</organism>
<sequence length="694" mass="76671">MKKIYLFLLLATVSLASVQSQVLDPVKWSTSIKKISETEYDLISKATIEDKWHLYSQVVPDNGPLPTNLTFEENSAYKLVGKAKESKGHTVHDPVFDMVITFFEHTATFTQRVKLTGDKGTTVKGEVEFMVCDDTRCLPPSYVDLVFKIPAPEKSEEPAVTPENTDNTETTEAITENIENTAAVDTTKNEIVKDTVQTSSEKTLSAAEQNKKQDEKGLWTIFFFAFLSGFAALLTPCVFPMIPMTVSFFTKQSKTRSAGIRNAIIYGISIIVIYVLLGILVSLIFGPQALNALSTNVWFNIIFFVLLVVFAVSFLGAFEIMLPNSWANKVDSQADRGGLIGIFFMALALAIVSFSCTGPIVGTLLVQAAAGGSQVGPIIGMFGFSLAIALPFALFAAFPGWMNSLPKSGGWLNTVKVVLGFLELALAFKFLSNADLVLQLHWLEREVFLAIWIAIFGALALYLFGKIQLPHDSPLTHISVGRLSLGLLVLAFTVYMIPGLWGAPLNLISAFPPPLDYAESPYGVGNSKVGGGIVSNEHQEVPEGAHLLAPHQILAFNDYDKGLAYAKTVGKPVMIDFTGWACVNCRKMEQNVWVDDKVLNMLKNEVVLISLYVDDKRKLEDDEIVESQLKPGKKLKYIGQKWSELQTIKYKTNSQPFYVLMDHNEENLIEPVGYTPDIEEYYGWLQKGVGAFKK</sequence>
<keyword evidence="7" id="KW-0732">Signal</keyword>
<accession>A0A1A9LAM3</accession>
<gene>
    <name evidence="10" type="ORF">A7A78_05690</name>
</gene>
<evidence type="ECO:0000256" key="4">
    <source>
        <dbReference type="ARBA" id="ARBA00022989"/>
    </source>
</evidence>
<feature type="transmembrane region" description="Helical" evidence="6">
    <location>
        <begin position="297"/>
        <end position="318"/>
    </location>
</feature>
<dbReference type="PANTHER" id="PTHR32234">
    <property type="entry name" value="THIOL:DISULFIDE INTERCHANGE PROTEIN DSBD"/>
    <property type="match status" value="1"/>
</dbReference>
<comment type="caution">
    <text evidence="10">The sequence shown here is derived from an EMBL/GenBank/DDBJ whole genome shotgun (WGS) entry which is preliminary data.</text>
</comment>
<dbReference type="Pfam" id="PF13899">
    <property type="entry name" value="Thioredoxin_7"/>
    <property type="match status" value="1"/>
</dbReference>
<proteinExistence type="predicted"/>
<protein>
    <submittedName>
        <fullName evidence="10">Thiol:disulfide interchange protein</fullName>
    </submittedName>
</protein>
<feature type="domain" description="Thiol:disulfide interchange protein DsbD N-terminal" evidence="9">
    <location>
        <begin position="36"/>
        <end position="142"/>
    </location>
</feature>
<evidence type="ECO:0000256" key="1">
    <source>
        <dbReference type="ARBA" id="ARBA00004141"/>
    </source>
</evidence>
<feature type="transmembrane region" description="Helical" evidence="6">
    <location>
        <begin position="339"/>
        <end position="366"/>
    </location>
</feature>
<dbReference type="PANTHER" id="PTHR32234:SF0">
    <property type="entry name" value="THIOL:DISULFIDE INTERCHANGE PROTEIN DSBD"/>
    <property type="match status" value="1"/>
</dbReference>
<keyword evidence="2 6" id="KW-0812">Transmembrane</keyword>
<dbReference type="Pfam" id="PF02683">
    <property type="entry name" value="DsbD_TM"/>
    <property type="match status" value="1"/>
</dbReference>
<dbReference type="Proteomes" id="UP000077552">
    <property type="component" value="Unassembled WGS sequence"/>
</dbReference>
<dbReference type="SUPFAM" id="SSF52833">
    <property type="entry name" value="Thioredoxin-like"/>
    <property type="match status" value="1"/>
</dbReference>
<dbReference type="InterPro" id="IPR028250">
    <property type="entry name" value="DsbDN"/>
</dbReference>
<feature type="transmembrane region" description="Helical" evidence="6">
    <location>
        <begin position="410"/>
        <end position="427"/>
    </location>
</feature>
<dbReference type="InterPro" id="IPR036929">
    <property type="entry name" value="DsbDN_sf"/>
</dbReference>
<feature type="signal peptide" evidence="7">
    <location>
        <begin position="1"/>
        <end position="18"/>
    </location>
</feature>
<feature type="transmembrane region" description="Helical" evidence="6">
    <location>
        <begin position="263"/>
        <end position="285"/>
    </location>
</feature>
<keyword evidence="3" id="KW-0201">Cytochrome c-type biogenesis</keyword>
<keyword evidence="5 6" id="KW-0472">Membrane</keyword>
<evidence type="ECO:0000259" key="8">
    <source>
        <dbReference type="Pfam" id="PF02683"/>
    </source>
</evidence>
<evidence type="ECO:0000256" key="6">
    <source>
        <dbReference type="SAM" id="Phobius"/>
    </source>
</evidence>
<evidence type="ECO:0000256" key="2">
    <source>
        <dbReference type="ARBA" id="ARBA00022692"/>
    </source>
</evidence>
<dbReference type="EMBL" id="LXIE01000045">
    <property type="protein sequence ID" value="OAD90409.1"/>
    <property type="molecule type" value="Genomic_DNA"/>
</dbReference>
<dbReference type="Pfam" id="PF11412">
    <property type="entry name" value="DsbD_N"/>
    <property type="match status" value="1"/>
</dbReference>
<dbReference type="GO" id="GO:0017004">
    <property type="term" value="P:cytochrome complex assembly"/>
    <property type="evidence" value="ECO:0007669"/>
    <property type="project" value="UniProtKB-KW"/>
</dbReference>
<feature type="chain" id="PRO_5008391980" evidence="7">
    <location>
        <begin position="19"/>
        <end position="694"/>
    </location>
</feature>
<dbReference type="InterPro" id="IPR003834">
    <property type="entry name" value="Cyt_c_assmbl_TM_dom"/>
</dbReference>